<dbReference type="Gene3D" id="2.40.50.140">
    <property type="entry name" value="Nucleic acid-binding proteins"/>
    <property type="match status" value="1"/>
</dbReference>
<feature type="compositionally biased region" description="Basic and acidic residues" evidence="18">
    <location>
        <begin position="264"/>
        <end position="276"/>
    </location>
</feature>
<dbReference type="SMART" id="SM00316">
    <property type="entry name" value="S1"/>
    <property type="match status" value="1"/>
</dbReference>
<evidence type="ECO:0000256" key="9">
    <source>
        <dbReference type="ARBA" id="ARBA00022694"/>
    </source>
</evidence>
<evidence type="ECO:0000256" key="14">
    <source>
        <dbReference type="ARBA" id="ARBA00022801"/>
    </source>
</evidence>
<comment type="cofactor">
    <cofactor evidence="1">
        <name>Mg(2+)</name>
        <dbReference type="ChEBI" id="CHEBI:18420"/>
    </cofactor>
</comment>
<dbReference type="Pfam" id="PF10150">
    <property type="entry name" value="RNase_E_G"/>
    <property type="match status" value="1"/>
</dbReference>
<reference evidence="20 21" key="1">
    <citation type="submission" date="2016-10" db="EMBL/GenBank/DDBJ databases">
        <authorList>
            <person name="de Groot N.N."/>
        </authorList>
    </citation>
    <scope>NUCLEOTIDE SEQUENCE [LARGE SCALE GENOMIC DNA]</scope>
    <source>
        <strain evidence="20 21">DSM 12130</strain>
    </source>
</reference>
<evidence type="ECO:0000256" key="17">
    <source>
        <dbReference type="ARBA" id="ARBA00023136"/>
    </source>
</evidence>
<accession>A0A1H0NAC0</accession>
<dbReference type="GO" id="GO:0046872">
    <property type="term" value="F:metal ion binding"/>
    <property type="evidence" value="ECO:0007669"/>
    <property type="project" value="UniProtKB-KW"/>
</dbReference>
<feature type="compositionally biased region" description="Polar residues" evidence="18">
    <location>
        <begin position="120"/>
        <end position="129"/>
    </location>
</feature>
<evidence type="ECO:0000256" key="12">
    <source>
        <dbReference type="ARBA" id="ARBA00022730"/>
    </source>
</evidence>
<evidence type="ECO:0000256" key="1">
    <source>
        <dbReference type="ARBA" id="ARBA00001946"/>
    </source>
</evidence>
<evidence type="ECO:0000313" key="20">
    <source>
        <dbReference type="EMBL" id="SDO89669.1"/>
    </source>
</evidence>
<dbReference type="PANTHER" id="PTHR30001">
    <property type="entry name" value="RIBONUCLEASE"/>
    <property type="match status" value="1"/>
</dbReference>
<keyword evidence="16" id="KW-0694">RNA-binding</keyword>
<evidence type="ECO:0000256" key="10">
    <source>
        <dbReference type="ARBA" id="ARBA00022722"/>
    </source>
</evidence>
<keyword evidence="14" id="KW-0378">Hydrolase</keyword>
<dbReference type="Gene3D" id="3.40.1260.20">
    <property type="entry name" value="Ribonuclease E, catalytic domain"/>
    <property type="match status" value="1"/>
</dbReference>
<keyword evidence="7" id="KW-0997">Cell inner membrane</keyword>
<keyword evidence="17" id="KW-0472">Membrane</keyword>
<dbReference type="STRING" id="91360.SAMN05660330_01321"/>
<feature type="compositionally biased region" description="Basic residues" evidence="18">
    <location>
        <begin position="167"/>
        <end position="178"/>
    </location>
</feature>
<dbReference type="GO" id="GO:0019843">
    <property type="term" value="F:rRNA binding"/>
    <property type="evidence" value="ECO:0007669"/>
    <property type="project" value="UniProtKB-KW"/>
</dbReference>
<keyword evidence="15" id="KW-0460">Magnesium</keyword>
<feature type="region of interest" description="Disordered" evidence="18">
    <location>
        <begin position="1"/>
        <end position="276"/>
    </location>
</feature>
<dbReference type="PROSITE" id="PS50126">
    <property type="entry name" value="S1"/>
    <property type="match status" value="1"/>
</dbReference>
<gene>
    <name evidence="20" type="ORF">SAMN05660330_01321</name>
</gene>
<dbReference type="OrthoDB" id="9804278at2"/>
<keyword evidence="5" id="KW-1003">Cell membrane</keyword>
<dbReference type="RefSeq" id="WP_092221010.1">
    <property type="nucleotide sequence ID" value="NZ_FNJI01000007.1"/>
</dbReference>
<dbReference type="Pfam" id="PF00575">
    <property type="entry name" value="S1"/>
    <property type="match status" value="1"/>
</dbReference>
<dbReference type="GO" id="GO:0004540">
    <property type="term" value="F:RNA nuclease activity"/>
    <property type="evidence" value="ECO:0007669"/>
    <property type="project" value="InterPro"/>
</dbReference>
<evidence type="ECO:0000256" key="3">
    <source>
        <dbReference type="ARBA" id="ARBA00005663"/>
    </source>
</evidence>
<keyword evidence="6" id="KW-0963">Cytoplasm</keyword>
<evidence type="ECO:0000256" key="15">
    <source>
        <dbReference type="ARBA" id="ARBA00022842"/>
    </source>
</evidence>
<organism evidence="20 21">
    <name type="scientific">Desulforhopalus singaporensis</name>
    <dbReference type="NCBI Taxonomy" id="91360"/>
    <lineage>
        <taxon>Bacteria</taxon>
        <taxon>Pseudomonadati</taxon>
        <taxon>Thermodesulfobacteriota</taxon>
        <taxon>Desulfobulbia</taxon>
        <taxon>Desulfobulbales</taxon>
        <taxon>Desulfocapsaceae</taxon>
        <taxon>Desulforhopalus</taxon>
    </lineage>
</organism>
<evidence type="ECO:0000256" key="8">
    <source>
        <dbReference type="ARBA" id="ARBA00022552"/>
    </source>
</evidence>
<dbReference type="AlphaFoldDB" id="A0A1H0NAC0"/>
<dbReference type="GO" id="GO:0008033">
    <property type="term" value="P:tRNA processing"/>
    <property type="evidence" value="ECO:0007669"/>
    <property type="project" value="UniProtKB-KW"/>
</dbReference>
<dbReference type="NCBIfam" id="TIGR00757">
    <property type="entry name" value="RNaseEG"/>
    <property type="match status" value="1"/>
</dbReference>
<dbReference type="CDD" id="cd04453">
    <property type="entry name" value="S1_RNase_E"/>
    <property type="match status" value="1"/>
</dbReference>
<dbReference type="GO" id="GO:0005737">
    <property type="term" value="C:cytoplasm"/>
    <property type="evidence" value="ECO:0007669"/>
    <property type="project" value="UniProtKB-SubCell"/>
</dbReference>
<dbReference type="InterPro" id="IPR012340">
    <property type="entry name" value="NA-bd_OB-fold"/>
</dbReference>
<keyword evidence="8" id="KW-0698">rRNA processing</keyword>
<feature type="domain" description="S1 motif" evidence="19">
    <location>
        <begin position="318"/>
        <end position="408"/>
    </location>
</feature>
<evidence type="ECO:0000256" key="13">
    <source>
        <dbReference type="ARBA" id="ARBA00022759"/>
    </source>
</evidence>
<evidence type="ECO:0000256" key="7">
    <source>
        <dbReference type="ARBA" id="ARBA00022519"/>
    </source>
</evidence>
<evidence type="ECO:0000256" key="4">
    <source>
        <dbReference type="ARBA" id="ARBA00017719"/>
    </source>
</evidence>
<evidence type="ECO:0000256" key="2">
    <source>
        <dbReference type="ARBA" id="ARBA00004496"/>
    </source>
</evidence>
<dbReference type="Pfam" id="PF20833">
    <property type="entry name" value="RNase_E_G_Thio"/>
    <property type="match status" value="1"/>
</dbReference>
<dbReference type="GO" id="GO:0016787">
    <property type="term" value="F:hydrolase activity"/>
    <property type="evidence" value="ECO:0007669"/>
    <property type="project" value="UniProtKB-KW"/>
</dbReference>
<evidence type="ECO:0000259" key="19">
    <source>
        <dbReference type="PROSITE" id="PS50126"/>
    </source>
</evidence>
<keyword evidence="9" id="KW-0819">tRNA processing</keyword>
<dbReference type="GO" id="GO:0004519">
    <property type="term" value="F:endonuclease activity"/>
    <property type="evidence" value="ECO:0007669"/>
    <property type="project" value="UniProtKB-KW"/>
</dbReference>
<comment type="similarity">
    <text evidence="3">Belongs to the RNase E/G family. RNase G subfamily.</text>
</comment>
<proteinExistence type="inferred from homology"/>
<evidence type="ECO:0000256" key="18">
    <source>
        <dbReference type="SAM" id="MobiDB-lite"/>
    </source>
</evidence>
<dbReference type="EMBL" id="FNJI01000007">
    <property type="protein sequence ID" value="SDO89669.1"/>
    <property type="molecule type" value="Genomic_DNA"/>
</dbReference>
<dbReference type="SUPFAM" id="SSF50249">
    <property type="entry name" value="Nucleic acid-binding proteins"/>
    <property type="match status" value="1"/>
</dbReference>
<dbReference type="GO" id="GO:0006364">
    <property type="term" value="P:rRNA processing"/>
    <property type="evidence" value="ECO:0007669"/>
    <property type="project" value="UniProtKB-KW"/>
</dbReference>
<evidence type="ECO:0000256" key="5">
    <source>
        <dbReference type="ARBA" id="ARBA00022475"/>
    </source>
</evidence>
<keyword evidence="12" id="KW-0699">rRNA-binding</keyword>
<dbReference type="InterPro" id="IPR004659">
    <property type="entry name" value="RNase_E/G"/>
</dbReference>
<evidence type="ECO:0000256" key="16">
    <source>
        <dbReference type="ARBA" id="ARBA00022884"/>
    </source>
</evidence>
<sequence length="789" mass="87136">MVQTNKNAKDKKIVKIKATTGAWWKSTSKLEVPQEEPKDNALPATAVAQQQEAPEKKSRKQVKTGSAPKRPRKKSPATGKNEVEADAAGQELSADGSEPVKKEPAKAKRGRTRKKAAADQGSTKESAASTPEEKAPAAGVGKKSNRGKGEAGQSEGPGVEAEVKEKPKPKRARPRKKGGGAETTQGKKGRTADKQQKEAVSAVPEQQEVAAQETAVKAGKAEKSGEVTPDAGAKEDAPAEKEAAAKKEAVSKQREQTVSAEAEVDSRPDKTQEEAETSKLCKLLINAEEPEECRLALLEDGKLESIHISTASSTQRKNNIYKARIVALEPSLQAAFVDYGAEKNGFLPFNEIHPEYYRQDLSKELRHLVDTHQWKKLSITDVMEKGQEILAQVVKEEVGKKGANMTTYLSIPGRCVVLMPGSDSAGISRKISGEKRRVQLRETMKSMDIPEGIGWIVRTASVDITQTALEKDVKFLLKLWKDIKNSGQTLDGVGLVYKDQDSVLRFLREHFDPSIEEILVDDVTAFEQVKSFIEMLPKSQQDVKVRLYKGARPIFNQYSVEDQIESIYQPQVNLPSGGSIVIDPTEALVAIDVNSGSTSKGKNFEESIFQANLEAATELARQLRLRDLGGLVVVDFIDMRSRKNILAVEKQVKMAMKKDKAKVDFSRISKFGLMQISRQKLGAPIEAGNYQRCEHCKGRGTVRSVETLSLFYLRRIQTGASRKPVERIECHFPLEVASYLLNKKRTELSDMEKSYGVEIAINARSRMKPADNEIIFHKKEKEPTAKKRA</sequence>
<evidence type="ECO:0000256" key="11">
    <source>
        <dbReference type="ARBA" id="ARBA00022723"/>
    </source>
</evidence>
<name>A0A1H0NAC0_9BACT</name>
<keyword evidence="21" id="KW-1185">Reference proteome</keyword>
<dbReference type="InterPro" id="IPR003029">
    <property type="entry name" value="S1_domain"/>
</dbReference>
<dbReference type="InterPro" id="IPR019307">
    <property type="entry name" value="RNA-bd_AU-1/RNase_E/G"/>
</dbReference>
<comment type="subcellular location">
    <subcellularLocation>
        <location evidence="2">Cytoplasm</location>
    </subcellularLocation>
</comment>
<keyword evidence="13" id="KW-0255">Endonuclease</keyword>
<evidence type="ECO:0000313" key="21">
    <source>
        <dbReference type="Proteomes" id="UP000199073"/>
    </source>
</evidence>
<protein>
    <recommendedName>
        <fullName evidence="4">Ribonuclease G</fullName>
    </recommendedName>
</protein>
<dbReference type="PANTHER" id="PTHR30001:SF1">
    <property type="entry name" value="RIBONUCLEASE E_G-LIKE PROTEIN, CHLOROPLASTIC"/>
    <property type="match status" value="1"/>
</dbReference>
<keyword evidence="10" id="KW-0540">Nuclease</keyword>
<feature type="compositionally biased region" description="Basic and acidic residues" evidence="18">
    <location>
        <begin position="232"/>
        <end position="255"/>
    </location>
</feature>
<dbReference type="InterPro" id="IPR048583">
    <property type="entry name" value="RNase_E_G_thioredoxin-like"/>
</dbReference>
<keyword evidence="11" id="KW-0479">Metal-binding</keyword>
<dbReference type="Proteomes" id="UP000199073">
    <property type="component" value="Unassembled WGS sequence"/>
</dbReference>
<evidence type="ECO:0000256" key="6">
    <source>
        <dbReference type="ARBA" id="ARBA00022490"/>
    </source>
</evidence>